<comment type="similarity">
    <text evidence="1 10">Belongs to the small Tim family.</text>
</comment>
<dbReference type="InterPro" id="IPR035427">
    <property type="entry name" value="Tim10-like_dom_sf"/>
</dbReference>
<dbReference type="SUPFAM" id="SSF144122">
    <property type="entry name" value="Tim10-like"/>
    <property type="match status" value="1"/>
</dbReference>
<keyword evidence="6 10" id="KW-0653">Protein transport</keyword>
<evidence type="ECO:0000256" key="4">
    <source>
        <dbReference type="ARBA" id="ARBA00022792"/>
    </source>
</evidence>
<reference evidence="12 13" key="1">
    <citation type="submission" date="2016-07" db="EMBL/GenBank/DDBJ databases">
        <title>Pervasive Adenine N6-methylation of Active Genes in Fungi.</title>
        <authorList>
            <consortium name="DOE Joint Genome Institute"/>
            <person name="Mondo S.J."/>
            <person name="Dannebaum R.O."/>
            <person name="Kuo R.C."/>
            <person name="Labutti K."/>
            <person name="Haridas S."/>
            <person name="Kuo A."/>
            <person name="Salamov A."/>
            <person name="Ahrendt S.R."/>
            <person name="Lipzen A."/>
            <person name="Sullivan W."/>
            <person name="Andreopoulos W.B."/>
            <person name="Clum A."/>
            <person name="Lindquist E."/>
            <person name="Daum C."/>
            <person name="Ramamoorthy G.K."/>
            <person name="Gryganskyi A."/>
            <person name="Culley D."/>
            <person name="Magnuson J.K."/>
            <person name="James T.Y."/>
            <person name="O'Malley M.A."/>
            <person name="Stajich J.E."/>
            <person name="Spatafora J.W."/>
            <person name="Visel A."/>
            <person name="Grigoriev I.V."/>
        </authorList>
    </citation>
    <scope>NUCLEOTIDE SEQUENCE [LARGE SCALE GENOMIC DNA]</scope>
    <source>
        <strain evidence="12 13">CBS 931.73</strain>
    </source>
</reference>
<dbReference type="Proteomes" id="UP000193498">
    <property type="component" value="Unassembled WGS sequence"/>
</dbReference>
<dbReference type="AlphaFoldDB" id="A0A1Y1XR00"/>
<keyword evidence="3" id="KW-0479">Metal-binding</keyword>
<dbReference type="GO" id="GO:0046872">
    <property type="term" value="F:metal ion binding"/>
    <property type="evidence" value="ECO:0007669"/>
    <property type="project" value="UniProtKB-KW"/>
</dbReference>
<evidence type="ECO:0000259" key="11">
    <source>
        <dbReference type="Pfam" id="PF02953"/>
    </source>
</evidence>
<protein>
    <recommendedName>
        <fullName evidence="10">Mitochondrial import inner membrane translocase subunit</fullName>
    </recommendedName>
</protein>
<dbReference type="GO" id="GO:0015031">
    <property type="term" value="P:protein transport"/>
    <property type="evidence" value="ECO:0007669"/>
    <property type="project" value="UniProtKB-KW"/>
</dbReference>
<evidence type="ECO:0000256" key="8">
    <source>
        <dbReference type="ARBA" id="ARBA00023128"/>
    </source>
</evidence>
<comment type="subunit">
    <text evidence="10">Heterohexamer.</text>
</comment>
<dbReference type="Gene3D" id="1.10.287.810">
    <property type="entry name" value="Mitochondrial import inner membrane translocase subunit tim13 like domains"/>
    <property type="match status" value="1"/>
</dbReference>
<evidence type="ECO:0000256" key="6">
    <source>
        <dbReference type="ARBA" id="ARBA00022927"/>
    </source>
</evidence>
<evidence type="ECO:0000256" key="9">
    <source>
        <dbReference type="ARBA" id="ARBA00023157"/>
    </source>
</evidence>
<dbReference type="EMBL" id="MCFE01000538">
    <property type="protein sequence ID" value="ORX88170.1"/>
    <property type="molecule type" value="Genomic_DNA"/>
</dbReference>
<comment type="caution">
    <text evidence="12">The sequence shown here is derived from an EMBL/GenBank/DDBJ whole genome shotgun (WGS) entry which is preliminary data.</text>
</comment>
<dbReference type="GO" id="GO:0005743">
    <property type="term" value="C:mitochondrial inner membrane"/>
    <property type="evidence" value="ECO:0007669"/>
    <property type="project" value="UniProtKB-SubCell"/>
</dbReference>
<dbReference type="InParanoid" id="A0A1Y1XR00"/>
<keyword evidence="4 10" id="KW-0999">Mitochondrion inner membrane</keyword>
<evidence type="ECO:0000256" key="10">
    <source>
        <dbReference type="RuleBase" id="RU367043"/>
    </source>
</evidence>
<sequence>MDTSQFSTAESTYMEQLIAQKQMKDFTRMYTSLVQRCYNDCNENPEKALDMGEDSCVNRCISKFIKHSERVGQRFAEQNALLTQQLENQK</sequence>
<dbReference type="OrthoDB" id="1551503at2759"/>
<comment type="domain">
    <text evidence="10">The twin CX3C motif contains 4 conserved Cys residues that form 2 disulfide bonds in the mitochondrial intermembrane space.</text>
</comment>
<evidence type="ECO:0000256" key="1">
    <source>
        <dbReference type="ARBA" id="ARBA00006720"/>
    </source>
</evidence>
<keyword evidence="4 10" id="KW-0472">Membrane</keyword>
<dbReference type="InterPro" id="IPR050673">
    <property type="entry name" value="Mito_inner_translocase_sub"/>
</dbReference>
<evidence type="ECO:0000313" key="13">
    <source>
        <dbReference type="Proteomes" id="UP000193498"/>
    </source>
</evidence>
<keyword evidence="9 10" id="KW-1015">Disulfide bond</keyword>
<evidence type="ECO:0000256" key="2">
    <source>
        <dbReference type="ARBA" id="ARBA00022448"/>
    </source>
</evidence>
<evidence type="ECO:0000256" key="5">
    <source>
        <dbReference type="ARBA" id="ARBA00022833"/>
    </source>
</evidence>
<comment type="function">
    <text evidence="10">Mitochondrial intermembrane chaperone that participates in the import and insertion of some multi-pass transmembrane proteins into the mitochondrial inner membrane. Also required for the transfer of beta-barrel precursors from the TOM complex to the sorting and assembly machinery (SAM complex) of the outer membrane. Acts as a chaperone-like protein that protects the hydrophobic precursors from aggregation and guide them through the mitochondrial intermembrane space.</text>
</comment>
<proteinExistence type="inferred from homology"/>
<dbReference type="STRING" id="1314790.A0A1Y1XR00"/>
<keyword evidence="13" id="KW-1185">Reference proteome</keyword>
<dbReference type="PANTHER" id="PTHR13172">
    <property type="entry name" value="MITOCHONDRIAL IMPORT INNER MEMBRANE TRANSLOCASE SUBUNIT TIM9B"/>
    <property type="match status" value="1"/>
</dbReference>
<comment type="subcellular location">
    <subcellularLocation>
        <location evidence="10">Mitochondrion inner membrane</location>
        <topology evidence="10">Peripheral membrane protein</topology>
        <orientation evidence="10">Intermembrane side</orientation>
    </subcellularLocation>
</comment>
<dbReference type="Pfam" id="PF02953">
    <property type="entry name" value="zf-Tim10_DDP"/>
    <property type="match status" value="1"/>
</dbReference>
<keyword evidence="10" id="KW-0143">Chaperone</keyword>
<evidence type="ECO:0000313" key="12">
    <source>
        <dbReference type="EMBL" id="ORX88170.1"/>
    </source>
</evidence>
<gene>
    <name evidence="12" type="ORF">K493DRAFT_268499</name>
</gene>
<dbReference type="InterPro" id="IPR004217">
    <property type="entry name" value="Tim10-like"/>
</dbReference>
<keyword evidence="7 10" id="KW-0811">Translocation</keyword>
<keyword evidence="2 10" id="KW-0813">Transport</keyword>
<accession>A0A1Y1XR00</accession>
<dbReference type="FunCoup" id="A0A1Y1XR00">
    <property type="interactions" value="798"/>
</dbReference>
<organism evidence="12 13">
    <name type="scientific">Basidiobolus meristosporus CBS 931.73</name>
    <dbReference type="NCBI Taxonomy" id="1314790"/>
    <lineage>
        <taxon>Eukaryota</taxon>
        <taxon>Fungi</taxon>
        <taxon>Fungi incertae sedis</taxon>
        <taxon>Zoopagomycota</taxon>
        <taxon>Entomophthoromycotina</taxon>
        <taxon>Basidiobolomycetes</taxon>
        <taxon>Basidiobolales</taxon>
        <taxon>Basidiobolaceae</taxon>
        <taxon>Basidiobolus</taxon>
    </lineage>
</organism>
<keyword evidence="5" id="KW-0862">Zinc</keyword>
<evidence type="ECO:0000256" key="3">
    <source>
        <dbReference type="ARBA" id="ARBA00022723"/>
    </source>
</evidence>
<evidence type="ECO:0000256" key="7">
    <source>
        <dbReference type="ARBA" id="ARBA00023010"/>
    </source>
</evidence>
<feature type="domain" description="Tim10-like" evidence="11">
    <location>
        <begin position="16"/>
        <end position="77"/>
    </location>
</feature>
<name>A0A1Y1XR00_9FUNG</name>
<keyword evidence="8 10" id="KW-0496">Mitochondrion</keyword>